<dbReference type="RefSeq" id="WP_115896524.1">
    <property type="nucleotide sequence ID" value="NZ_QUNG01000002.1"/>
</dbReference>
<evidence type="ECO:0000313" key="14">
    <source>
        <dbReference type="EMBL" id="REG85742.1"/>
    </source>
</evidence>
<protein>
    <recommendedName>
        <fullName evidence="3 12">Thymidylate kinase</fullName>
        <ecNumber evidence="2 12">2.7.4.9</ecNumber>
    </recommendedName>
    <alternativeName>
        <fullName evidence="9 12">dTMP kinase</fullName>
    </alternativeName>
</protein>
<reference evidence="14 15" key="1">
    <citation type="submission" date="2018-08" db="EMBL/GenBank/DDBJ databases">
        <title>Genomic Encyclopedia of Type Strains, Phase III (KMG-III): the genomes of soil and plant-associated and newly described type strains.</title>
        <authorList>
            <person name="Whitman W."/>
        </authorList>
    </citation>
    <scope>NUCLEOTIDE SEQUENCE [LARGE SCALE GENOMIC DNA]</scope>
    <source>
        <strain evidence="14 15">CECT 7375</strain>
    </source>
</reference>
<proteinExistence type="inferred from homology"/>
<dbReference type="PANTHER" id="PTHR10344:SF4">
    <property type="entry name" value="UMP-CMP KINASE 2, MITOCHONDRIAL"/>
    <property type="match status" value="1"/>
</dbReference>
<dbReference type="AlphaFoldDB" id="A0A3E0DUD2"/>
<dbReference type="EMBL" id="QUNG01000002">
    <property type="protein sequence ID" value="REG85742.1"/>
    <property type="molecule type" value="Genomic_DNA"/>
</dbReference>
<dbReference type="PANTHER" id="PTHR10344">
    <property type="entry name" value="THYMIDYLATE KINASE"/>
    <property type="match status" value="1"/>
</dbReference>
<keyword evidence="5 12" id="KW-0545">Nucleotide biosynthesis</keyword>
<dbReference type="Gene3D" id="3.40.50.300">
    <property type="entry name" value="P-loop containing nucleotide triphosphate hydrolases"/>
    <property type="match status" value="1"/>
</dbReference>
<dbReference type="FunFam" id="3.40.50.300:FF:000225">
    <property type="entry name" value="Thymidylate kinase"/>
    <property type="match status" value="1"/>
</dbReference>
<organism evidence="14 15">
    <name type="scientific">Marinomonas pollencensis</name>
    <dbReference type="NCBI Taxonomy" id="491954"/>
    <lineage>
        <taxon>Bacteria</taxon>
        <taxon>Pseudomonadati</taxon>
        <taxon>Pseudomonadota</taxon>
        <taxon>Gammaproteobacteria</taxon>
        <taxon>Oceanospirillales</taxon>
        <taxon>Oceanospirillaceae</taxon>
        <taxon>Marinomonas</taxon>
    </lineage>
</organism>
<dbReference type="EC" id="2.7.4.9" evidence="2 12"/>
<evidence type="ECO:0000256" key="5">
    <source>
        <dbReference type="ARBA" id="ARBA00022727"/>
    </source>
</evidence>
<evidence type="ECO:0000256" key="3">
    <source>
        <dbReference type="ARBA" id="ARBA00017144"/>
    </source>
</evidence>
<keyword evidence="6 12" id="KW-0547">Nucleotide-binding</keyword>
<evidence type="ECO:0000256" key="2">
    <source>
        <dbReference type="ARBA" id="ARBA00012980"/>
    </source>
</evidence>
<dbReference type="InterPro" id="IPR018095">
    <property type="entry name" value="Thymidylate_kin_CS"/>
</dbReference>
<evidence type="ECO:0000256" key="10">
    <source>
        <dbReference type="ARBA" id="ARBA00048743"/>
    </source>
</evidence>
<dbReference type="GO" id="GO:0004798">
    <property type="term" value="F:dTMP kinase activity"/>
    <property type="evidence" value="ECO:0007669"/>
    <property type="project" value="UniProtKB-UniRule"/>
</dbReference>
<dbReference type="HAMAP" id="MF_00165">
    <property type="entry name" value="Thymidylate_kinase"/>
    <property type="match status" value="1"/>
</dbReference>
<accession>A0A3E0DUD2</accession>
<dbReference type="Proteomes" id="UP000256542">
    <property type="component" value="Unassembled WGS sequence"/>
</dbReference>
<dbReference type="SUPFAM" id="SSF52540">
    <property type="entry name" value="P-loop containing nucleoside triphosphate hydrolases"/>
    <property type="match status" value="1"/>
</dbReference>
<feature type="binding site" evidence="12">
    <location>
        <begin position="10"/>
        <end position="17"/>
    </location>
    <ligand>
        <name>ATP</name>
        <dbReference type="ChEBI" id="CHEBI:30616"/>
    </ligand>
</feature>
<name>A0A3E0DUD2_9GAMM</name>
<evidence type="ECO:0000256" key="12">
    <source>
        <dbReference type="HAMAP-Rule" id="MF_00165"/>
    </source>
</evidence>
<evidence type="ECO:0000313" key="15">
    <source>
        <dbReference type="Proteomes" id="UP000256542"/>
    </source>
</evidence>
<evidence type="ECO:0000256" key="6">
    <source>
        <dbReference type="ARBA" id="ARBA00022741"/>
    </source>
</evidence>
<keyword evidence="4 12" id="KW-0808">Transferase</keyword>
<evidence type="ECO:0000256" key="4">
    <source>
        <dbReference type="ARBA" id="ARBA00022679"/>
    </source>
</evidence>
<gene>
    <name evidence="12" type="primary">tmk</name>
    <name evidence="14" type="ORF">DFP81_102275</name>
</gene>
<feature type="domain" description="Thymidylate kinase-like" evidence="13">
    <location>
        <begin position="8"/>
        <end position="197"/>
    </location>
</feature>
<dbReference type="InterPro" id="IPR018094">
    <property type="entry name" value="Thymidylate_kinase"/>
</dbReference>
<evidence type="ECO:0000256" key="7">
    <source>
        <dbReference type="ARBA" id="ARBA00022777"/>
    </source>
</evidence>
<sequence length="208" mass="23096">MTGKFISLEGGEGSGKSTAIATIKAWLESQKIDYIMTREPGGTELAEQIRQLILAARDEPVDDMTELLLMFAARAQHMTQTIRPALAQGIWVISDRFIDSSFVYQGKARGGDTEKLKVLTEWVVGNDKPDATLLLDVPVEIGLQRVAQRKDADRLDQESSCFHEKVRQGFLAQAALEPDRIKVIDASQSLDQVNEQIINQLNGLKSAW</sequence>
<comment type="function">
    <text evidence="11 12">Phosphorylation of dTMP to form dTDP in both de novo and salvage pathways of dTTP synthesis.</text>
</comment>
<comment type="similarity">
    <text evidence="1 12">Belongs to the thymidylate kinase family.</text>
</comment>
<evidence type="ECO:0000256" key="11">
    <source>
        <dbReference type="ARBA" id="ARBA00057735"/>
    </source>
</evidence>
<evidence type="ECO:0000259" key="13">
    <source>
        <dbReference type="Pfam" id="PF02223"/>
    </source>
</evidence>
<dbReference type="GO" id="GO:0006235">
    <property type="term" value="P:dTTP biosynthetic process"/>
    <property type="evidence" value="ECO:0007669"/>
    <property type="project" value="UniProtKB-UniRule"/>
</dbReference>
<keyword evidence="7 12" id="KW-0418">Kinase</keyword>
<dbReference type="GO" id="GO:0006227">
    <property type="term" value="P:dUDP biosynthetic process"/>
    <property type="evidence" value="ECO:0007669"/>
    <property type="project" value="TreeGrafter"/>
</dbReference>
<comment type="caution">
    <text evidence="14">The sequence shown here is derived from an EMBL/GenBank/DDBJ whole genome shotgun (WGS) entry which is preliminary data.</text>
</comment>
<dbReference type="OrthoDB" id="9774907at2"/>
<dbReference type="InterPro" id="IPR027417">
    <property type="entry name" value="P-loop_NTPase"/>
</dbReference>
<dbReference type="NCBIfam" id="TIGR00041">
    <property type="entry name" value="DTMP_kinase"/>
    <property type="match status" value="1"/>
</dbReference>
<dbReference type="PROSITE" id="PS01331">
    <property type="entry name" value="THYMIDYLATE_KINASE"/>
    <property type="match status" value="1"/>
</dbReference>
<evidence type="ECO:0000256" key="1">
    <source>
        <dbReference type="ARBA" id="ARBA00009776"/>
    </source>
</evidence>
<dbReference type="CDD" id="cd01672">
    <property type="entry name" value="TMPK"/>
    <property type="match status" value="1"/>
</dbReference>
<evidence type="ECO:0000256" key="9">
    <source>
        <dbReference type="ARBA" id="ARBA00029962"/>
    </source>
</evidence>
<dbReference type="GO" id="GO:0005829">
    <property type="term" value="C:cytosol"/>
    <property type="evidence" value="ECO:0007669"/>
    <property type="project" value="TreeGrafter"/>
</dbReference>
<dbReference type="Pfam" id="PF02223">
    <property type="entry name" value="Thymidylate_kin"/>
    <property type="match status" value="1"/>
</dbReference>
<keyword evidence="15" id="KW-1185">Reference proteome</keyword>
<evidence type="ECO:0000256" key="8">
    <source>
        <dbReference type="ARBA" id="ARBA00022840"/>
    </source>
</evidence>
<dbReference type="InterPro" id="IPR039430">
    <property type="entry name" value="Thymidylate_kin-like_dom"/>
</dbReference>
<comment type="catalytic activity">
    <reaction evidence="10 12">
        <text>dTMP + ATP = dTDP + ADP</text>
        <dbReference type="Rhea" id="RHEA:13517"/>
        <dbReference type="ChEBI" id="CHEBI:30616"/>
        <dbReference type="ChEBI" id="CHEBI:58369"/>
        <dbReference type="ChEBI" id="CHEBI:63528"/>
        <dbReference type="ChEBI" id="CHEBI:456216"/>
        <dbReference type="EC" id="2.7.4.9"/>
    </reaction>
</comment>
<keyword evidence="8 12" id="KW-0067">ATP-binding</keyword>
<dbReference type="GO" id="GO:0006233">
    <property type="term" value="P:dTDP biosynthetic process"/>
    <property type="evidence" value="ECO:0007669"/>
    <property type="project" value="InterPro"/>
</dbReference>
<dbReference type="GO" id="GO:0005524">
    <property type="term" value="F:ATP binding"/>
    <property type="evidence" value="ECO:0007669"/>
    <property type="project" value="UniProtKB-UniRule"/>
</dbReference>